<dbReference type="Pfam" id="PF02803">
    <property type="entry name" value="Thiolase_C"/>
    <property type="match status" value="1"/>
</dbReference>
<gene>
    <name evidence="11" type="ORF">E1269_18860</name>
</gene>
<dbReference type="InterPro" id="IPR016039">
    <property type="entry name" value="Thiolase-like"/>
</dbReference>
<keyword evidence="12" id="KW-1185">Reference proteome</keyword>
<feature type="region of interest" description="Disordered" evidence="8">
    <location>
        <begin position="1"/>
        <end position="23"/>
    </location>
</feature>
<reference evidence="11 12" key="1">
    <citation type="submission" date="2019-03" db="EMBL/GenBank/DDBJ databases">
        <title>Draft genome sequences of novel Actinobacteria.</title>
        <authorList>
            <person name="Sahin N."/>
            <person name="Ay H."/>
            <person name="Saygin H."/>
        </authorList>
    </citation>
    <scope>NUCLEOTIDE SEQUENCE [LARGE SCALE GENOMIC DNA]</scope>
    <source>
        <strain evidence="11 12">5K138</strain>
    </source>
</reference>
<feature type="active site" description="Acyl-thioester intermediate" evidence="6">
    <location>
        <position position="109"/>
    </location>
</feature>
<evidence type="ECO:0000256" key="4">
    <source>
        <dbReference type="ARBA" id="ARBA00023315"/>
    </source>
</evidence>
<keyword evidence="4 7" id="KW-0012">Acyltransferase</keyword>
<evidence type="ECO:0000259" key="9">
    <source>
        <dbReference type="Pfam" id="PF00108"/>
    </source>
</evidence>
<dbReference type="EMBL" id="SMKZ01000028">
    <property type="protein sequence ID" value="TDE08002.1"/>
    <property type="molecule type" value="Genomic_DNA"/>
</dbReference>
<dbReference type="SUPFAM" id="SSF53901">
    <property type="entry name" value="Thiolase-like"/>
    <property type="match status" value="2"/>
</dbReference>
<protein>
    <recommendedName>
        <fullName evidence="5">Probable acetyl-CoA acetyltransferase</fullName>
        <ecNumber evidence="2">2.3.1.9</ecNumber>
    </recommendedName>
</protein>
<dbReference type="InParanoid" id="A0A4R5D3Q7"/>
<feature type="domain" description="Thiolase C-terminal" evidence="10">
    <location>
        <begin position="288"/>
        <end position="408"/>
    </location>
</feature>
<organism evidence="11 12">
    <name type="scientific">Jiangella asiatica</name>
    <dbReference type="NCBI Taxonomy" id="2530372"/>
    <lineage>
        <taxon>Bacteria</taxon>
        <taxon>Bacillati</taxon>
        <taxon>Actinomycetota</taxon>
        <taxon>Actinomycetes</taxon>
        <taxon>Jiangellales</taxon>
        <taxon>Jiangellaceae</taxon>
        <taxon>Jiangella</taxon>
    </lineage>
</organism>
<evidence type="ECO:0000256" key="8">
    <source>
        <dbReference type="SAM" id="MobiDB-lite"/>
    </source>
</evidence>
<dbReference type="InterPro" id="IPR020613">
    <property type="entry name" value="Thiolase_CS"/>
</dbReference>
<evidence type="ECO:0000259" key="10">
    <source>
        <dbReference type="Pfam" id="PF02803"/>
    </source>
</evidence>
<dbReference type="Gene3D" id="3.40.47.10">
    <property type="match status" value="2"/>
</dbReference>
<dbReference type="PROSITE" id="PS00099">
    <property type="entry name" value="THIOLASE_3"/>
    <property type="match status" value="1"/>
</dbReference>
<dbReference type="Proteomes" id="UP000294739">
    <property type="component" value="Unassembled WGS sequence"/>
</dbReference>
<feature type="active site" description="Proton acceptor" evidence="6">
    <location>
        <position position="396"/>
    </location>
</feature>
<evidence type="ECO:0000256" key="1">
    <source>
        <dbReference type="ARBA" id="ARBA00010982"/>
    </source>
</evidence>
<dbReference type="InterPro" id="IPR020610">
    <property type="entry name" value="Thiolase_AS"/>
</dbReference>
<name>A0A4R5D3Q7_9ACTN</name>
<dbReference type="Pfam" id="PF00108">
    <property type="entry name" value="Thiolase_N"/>
    <property type="match status" value="1"/>
</dbReference>
<evidence type="ECO:0000256" key="6">
    <source>
        <dbReference type="PIRSR" id="PIRSR000429-1"/>
    </source>
</evidence>
<comment type="similarity">
    <text evidence="1 7">Belongs to the thiolase-like superfamily. Thiolase family.</text>
</comment>
<evidence type="ECO:0000256" key="2">
    <source>
        <dbReference type="ARBA" id="ARBA00012705"/>
    </source>
</evidence>
<accession>A0A4R5D3Q7</accession>
<evidence type="ECO:0000313" key="12">
    <source>
        <dbReference type="Proteomes" id="UP000294739"/>
    </source>
</evidence>
<evidence type="ECO:0000256" key="5">
    <source>
        <dbReference type="ARBA" id="ARBA00040529"/>
    </source>
</evidence>
<dbReference type="AlphaFoldDB" id="A0A4R5D3Q7"/>
<dbReference type="OrthoDB" id="9764638at2"/>
<dbReference type="PROSITE" id="PS00737">
    <property type="entry name" value="THIOLASE_2"/>
    <property type="match status" value="1"/>
</dbReference>
<dbReference type="PANTHER" id="PTHR18919">
    <property type="entry name" value="ACETYL-COA C-ACYLTRANSFERASE"/>
    <property type="match status" value="1"/>
</dbReference>
<evidence type="ECO:0000256" key="3">
    <source>
        <dbReference type="ARBA" id="ARBA00022679"/>
    </source>
</evidence>
<dbReference type="EC" id="2.3.1.9" evidence="2"/>
<keyword evidence="3 7" id="KW-0808">Transferase</keyword>
<evidence type="ECO:0000256" key="7">
    <source>
        <dbReference type="RuleBase" id="RU003557"/>
    </source>
</evidence>
<dbReference type="InterPro" id="IPR020617">
    <property type="entry name" value="Thiolase_C"/>
</dbReference>
<dbReference type="InterPro" id="IPR002155">
    <property type="entry name" value="Thiolase"/>
</dbReference>
<sequence length="410" mass="42287">MRGHEPAGALDRQPKPGGGFRVNDATPVLIAGARTSIGRLGGRLSRHAATDLGAAVVRAVLRRCPGLAPEYVALGNVVQAGNGQNPARVAAVRGGVSREVAGVTVNDVCLASMTAVVHVARMIGAGEVTTGLAGGFESMSRAPLATAVRRRRGTTADQDRGEPVDLLEHDGLWCSLDQVGMGVLSDRENERLGIGRAEQDAFAAESHRRAHHATVTGRFAHEIDASGLDAPPADDGIRPHSTAASLRALPPAFTPDGTITAGNASQLSDAAAAGMLARADRAKALGLPTLAVIEGWANVAGRDSSLHLMPAAAARRLLERRGLTTSDVGLWEINEAFAGVVLASTDDLGIDLDNVNVNGGAIALGHPLGASGFRLVLTLAIEMRRRDVEWGVAAICGGGGQGEALLLRQP</sequence>
<dbReference type="InterPro" id="IPR020616">
    <property type="entry name" value="Thiolase_N"/>
</dbReference>
<dbReference type="PANTHER" id="PTHR18919:SF107">
    <property type="entry name" value="ACETYL-COA ACETYLTRANSFERASE, CYTOSOLIC"/>
    <property type="match status" value="1"/>
</dbReference>
<proteinExistence type="inferred from homology"/>
<feature type="domain" description="Thiolase N-terminal" evidence="9">
    <location>
        <begin position="28"/>
        <end position="279"/>
    </location>
</feature>
<evidence type="ECO:0000313" key="11">
    <source>
        <dbReference type="EMBL" id="TDE08002.1"/>
    </source>
</evidence>
<dbReference type="NCBIfam" id="TIGR01930">
    <property type="entry name" value="AcCoA-C-Actrans"/>
    <property type="match status" value="1"/>
</dbReference>
<dbReference type="CDD" id="cd00751">
    <property type="entry name" value="thiolase"/>
    <property type="match status" value="1"/>
</dbReference>
<dbReference type="PIRSF" id="PIRSF000429">
    <property type="entry name" value="Ac-CoA_Ac_transf"/>
    <property type="match status" value="1"/>
</dbReference>
<feature type="active site" description="Proton acceptor" evidence="6">
    <location>
        <position position="366"/>
    </location>
</feature>
<comment type="caution">
    <text evidence="11">The sequence shown here is derived from an EMBL/GenBank/DDBJ whole genome shotgun (WGS) entry which is preliminary data.</text>
</comment>
<dbReference type="GO" id="GO:0003985">
    <property type="term" value="F:acetyl-CoA C-acetyltransferase activity"/>
    <property type="evidence" value="ECO:0007669"/>
    <property type="project" value="UniProtKB-EC"/>
</dbReference>